<dbReference type="Proteomes" id="UP000320547">
    <property type="component" value="Unassembled WGS sequence"/>
</dbReference>
<dbReference type="EMBL" id="VLLK01000001">
    <property type="protein sequence ID" value="TWJ10173.1"/>
    <property type="molecule type" value="Genomic_DNA"/>
</dbReference>
<gene>
    <name evidence="1" type="ORF">JN10_1833</name>
</gene>
<accession>A0A562UX49</accession>
<name>A0A562UX49_9SPHN</name>
<sequence length="203" mass="23032">MDALKSQIEILDRSIELRRTLQTATVELHNKLDRQFEEFDLTLLTGYRLFLQAHLLSALQYQDLVSGFCADILGCSLPDYPAILRADLNDAGGNEIEVEFKPVPRTATRYEQAGVTYVILGSRLGIAHLHKQFASKLRAQVPSLALGFMSEHKGIECWRAFLRWCNTEVHCRSAREEAIISARDTFSIFSESARQVQLAYQAR</sequence>
<keyword evidence="2" id="KW-1185">Reference proteome</keyword>
<evidence type="ECO:0000313" key="1">
    <source>
        <dbReference type="EMBL" id="TWJ10173.1"/>
    </source>
</evidence>
<organism evidence="1 2">
    <name type="scientific">Altererythrobacter ishigakiensis</name>
    <dbReference type="NCBI Taxonomy" id="476157"/>
    <lineage>
        <taxon>Bacteria</taxon>
        <taxon>Pseudomonadati</taxon>
        <taxon>Pseudomonadota</taxon>
        <taxon>Alphaproteobacteria</taxon>
        <taxon>Sphingomonadales</taxon>
        <taxon>Erythrobacteraceae</taxon>
        <taxon>Altererythrobacter</taxon>
    </lineage>
</organism>
<dbReference type="Gene3D" id="1.20.910.10">
    <property type="entry name" value="Heme oxygenase-like"/>
    <property type="match status" value="1"/>
</dbReference>
<protein>
    <submittedName>
        <fullName evidence="1">Heme oxygenase</fullName>
    </submittedName>
</protein>
<comment type="caution">
    <text evidence="1">The sequence shown here is derived from an EMBL/GenBank/DDBJ whole genome shotgun (WGS) entry which is preliminary data.</text>
</comment>
<proteinExistence type="predicted"/>
<reference evidence="1 2" key="1">
    <citation type="submission" date="2019-07" db="EMBL/GenBank/DDBJ databases">
        <title>Genomic Encyclopedia of Archaeal and Bacterial Type Strains, Phase II (KMG-II): from individual species to whole genera.</title>
        <authorList>
            <person name="Goeker M."/>
        </authorList>
    </citation>
    <scope>NUCLEOTIDE SEQUENCE [LARGE SCALE GENOMIC DNA]</scope>
    <source>
        <strain evidence="1 2">ATCC BAA-2084</strain>
    </source>
</reference>
<evidence type="ECO:0000313" key="2">
    <source>
        <dbReference type="Proteomes" id="UP000320547"/>
    </source>
</evidence>
<dbReference type="OrthoDB" id="9149607at2"/>
<dbReference type="AlphaFoldDB" id="A0A562UX49"/>
<dbReference type="InterPro" id="IPR016084">
    <property type="entry name" value="Haem_Oase-like_multi-hlx"/>
</dbReference>
<dbReference type="RefSeq" id="WP_067599403.1">
    <property type="nucleotide sequence ID" value="NZ_CP015963.1"/>
</dbReference>
<dbReference type="SUPFAM" id="SSF48613">
    <property type="entry name" value="Heme oxygenase-like"/>
    <property type="match status" value="1"/>
</dbReference>
<dbReference type="CDD" id="cd19166">
    <property type="entry name" value="HemeO-bac"/>
    <property type="match status" value="1"/>
</dbReference>
<dbReference type="STRING" id="476157.GCA_001663155_01523"/>